<dbReference type="Proteomes" id="UP001629059">
    <property type="component" value="Unassembled WGS sequence"/>
</dbReference>
<name>A0ABW8Y9R5_9FLAO</name>
<dbReference type="InterPro" id="IPR009050">
    <property type="entry name" value="Globin-like_sf"/>
</dbReference>
<evidence type="ECO:0000313" key="1">
    <source>
        <dbReference type="EMBL" id="MFL9836620.1"/>
    </source>
</evidence>
<gene>
    <name evidence="1" type="ORF">ABS768_03865</name>
</gene>
<dbReference type="CDD" id="cd08916">
    <property type="entry name" value="TrHb3_P"/>
    <property type="match status" value="1"/>
</dbReference>
<protein>
    <submittedName>
        <fullName evidence="1">Group III truncated hemoglobin</fullName>
    </submittedName>
</protein>
<accession>A0ABW8Y9R5</accession>
<keyword evidence="2" id="KW-1185">Reference proteome</keyword>
<dbReference type="RefSeq" id="WP_408073647.1">
    <property type="nucleotide sequence ID" value="NZ_JBELQB010000002.1"/>
</dbReference>
<sequence>MKDIETRNDIALLMREFYNRLLADPAISYIFTDVAKIGLEAHLPHLTDFWELSVLHTGTYKKNVMQLHLDLNSKEKLTDTHFDVWLGHFNQSVDDLFSGSNAEKIKTRALSIATIMKIKIHTT</sequence>
<proteinExistence type="predicted"/>
<evidence type="ECO:0000313" key="2">
    <source>
        <dbReference type="Proteomes" id="UP001629059"/>
    </source>
</evidence>
<dbReference type="Gene3D" id="1.10.490.10">
    <property type="entry name" value="Globins"/>
    <property type="match status" value="1"/>
</dbReference>
<dbReference type="SUPFAM" id="SSF46458">
    <property type="entry name" value="Globin-like"/>
    <property type="match status" value="1"/>
</dbReference>
<dbReference type="InterPro" id="IPR012292">
    <property type="entry name" value="Globin/Proto"/>
</dbReference>
<reference evidence="1 2" key="1">
    <citation type="submission" date="2024-06" db="EMBL/GenBank/DDBJ databases">
        <authorList>
            <person name="Kaempfer P."/>
            <person name="Viver T."/>
        </authorList>
    </citation>
    <scope>NUCLEOTIDE SEQUENCE [LARGE SCALE GENOMIC DNA]</scope>
    <source>
        <strain evidence="1 2">ST-75</strain>
    </source>
</reference>
<organism evidence="1 2">
    <name type="scientific">Flavobacterium rhizophilum</name>
    <dbReference type="NCBI Taxonomy" id="3163296"/>
    <lineage>
        <taxon>Bacteria</taxon>
        <taxon>Pseudomonadati</taxon>
        <taxon>Bacteroidota</taxon>
        <taxon>Flavobacteriia</taxon>
        <taxon>Flavobacteriales</taxon>
        <taxon>Flavobacteriaceae</taxon>
        <taxon>Flavobacterium</taxon>
    </lineage>
</organism>
<comment type="caution">
    <text evidence="1">The sequence shown here is derived from an EMBL/GenBank/DDBJ whole genome shotgun (WGS) entry which is preliminary data.</text>
</comment>
<dbReference type="EMBL" id="JBELQB010000002">
    <property type="protein sequence ID" value="MFL9836620.1"/>
    <property type="molecule type" value="Genomic_DNA"/>
</dbReference>